<dbReference type="EMBL" id="CAJVQB010170548">
    <property type="protein sequence ID" value="CAG8857399.1"/>
    <property type="molecule type" value="Genomic_DNA"/>
</dbReference>
<feature type="non-terminal residue" evidence="1">
    <location>
        <position position="47"/>
    </location>
</feature>
<organism evidence="1 2">
    <name type="scientific">Gigaspora margarita</name>
    <dbReference type="NCBI Taxonomy" id="4874"/>
    <lineage>
        <taxon>Eukaryota</taxon>
        <taxon>Fungi</taxon>
        <taxon>Fungi incertae sedis</taxon>
        <taxon>Mucoromycota</taxon>
        <taxon>Glomeromycotina</taxon>
        <taxon>Glomeromycetes</taxon>
        <taxon>Diversisporales</taxon>
        <taxon>Gigasporaceae</taxon>
        <taxon>Gigaspora</taxon>
    </lineage>
</organism>
<proteinExistence type="predicted"/>
<gene>
    <name evidence="1" type="ORF">GMARGA_LOCUS46219</name>
</gene>
<name>A0ABN7XSQ4_GIGMA</name>
<evidence type="ECO:0000313" key="1">
    <source>
        <dbReference type="EMBL" id="CAG8857399.1"/>
    </source>
</evidence>
<accession>A0ABN7XSQ4</accession>
<dbReference type="Proteomes" id="UP000789901">
    <property type="component" value="Unassembled WGS sequence"/>
</dbReference>
<evidence type="ECO:0000313" key="2">
    <source>
        <dbReference type="Proteomes" id="UP000789901"/>
    </source>
</evidence>
<protein>
    <submittedName>
        <fullName evidence="1">30138_t:CDS:1</fullName>
    </submittedName>
</protein>
<keyword evidence="2" id="KW-1185">Reference proteome</keyword>
<sequence length="47" mass="5515">SITDNYASEIDPTIVNEVMPDPGYEIEDFQYYTWRITGWSGLEKRIT</sequence>
<reference evidence="1 2" key="1">
    <citation type="submission" date="2021-06" db="EMBL/GenBank/DDBJ databases">
        <authorList>
            <person name="Kallberg Y."/>
            <person name="Tangrot J."/>
            <person name="Rosling A."/>
        </authorList>
    </citation>
    <scope>NUCLEOTIDE SEQUENCE [LARGE SCALE GENOMIC DNA]</scope>
    <source>
        <strain evidence="1 2">120-4 pot B 10/14</strain>
    </source>
</reference>
<comment type="caution">
    <text evidence="1">The sequence shown here is derived from an EMBL/GenBank/DDBJ whole genome shotgun (WGS) entry which is preliminary data.</text>
</comment>
<feature type="non-terminal residue" evidence="1">
    <location>
        <position position="1"/>
    </location>
</feature>